<dbReference type="Proteomes" id="UP000030755">
    <property type="component" value="Unassembled WGS sequence"/>
</dbReference>
<evidence type="ECO:0000313" key="1">
    <source>
        <dbReference type="EMBL" id="EPZ34736.1"/>
    </source>
</evidence>
<name>A0A075B199_ROZAC</name>
<accession>A0A075B199</accession>
<dbReference type="AlphaFoldDB" id="A0A075B199"/>
<keyword evidence="2" id="KW-1185">Reference proteome</keyword>
<gene>
    <name evidence="1" type="ORF">O9G_005374</name>
</gene>
<proteinExistence type="predicted"/>
<protein>
    <submittedName>
        <fullName evidence="1">Uncharacterized protein</fullName>
    </submittedName>
</protein>
<dbReference type="EMBL" id="KE560923">
    <property type="protein sequence ID" value="EPZ34736.1"/>
    <property type="molecule type" value="Genomic_DNA"/>
</dbReference>
<organism evidence="1 2">
    <name type="scientific">Rozella allomycis (strain CSF55)</name>
    <dbReference type="NCBI Taxonomy" id="988480"/>
    <lineage>
        <taxon>Eukaryota</taxon>
        <taxon>Fungi</taxon>
        <taxon>Fungi incertae sedis</taxon>
        <taxon>Cryptomycota</taxon>
        <taxon>Cryptomycota incertae sedis</taxon>
        <taxon>Rozella</taxon>
    </lineage>
</organism>
<sequence>MFTGSLFSKSCVKQDDTPMNEYKGIEAINYVMNGKITKIEECEVIMFMNMENPDVTFEVTIGQMIYSTLYGTAYVGFSGSETVYVKQYPVFLNEYNMVGHDDYHQTYKRMSIERRVAKNMKIYAGVGLGPNAERLMVLREPVGTPVQLAFDMIKESKRNVGEKETIEIFRALRSGIIQTVDNFTLMGVNIDPYQMIITDGNEILSPGDIHNTFMDLNAQSTKNVRYLKMWSLLYQNAVSIFGEAHPETVAIGVKVSEMKSLVDKERK</sequence>
<reference evidence="1 2" key="1">
    <citation type="journal article" date="2013" name="Curr. Biol.">
        <title>Shared signatures of parasitism and phylogenomics unite Cryptomycota and microsporidia.</title>
        <authorList>
            <person name="James T.Y."/>
            <person name="Pelin A."/>
            <person name="Bonen L."/>
            <person name="Ahrendt S."/>
            <person name="Sain D."/>
            <person name="Corradi N."/>
            <person name="Stajich J.E."/>
        </authorList>
    </citation>
    <scope>NUCLEOTIDE SEQUENCE [LARGE SCALE GENOMIC DNA]</scope>
    <source>
        <strain evidence="1 2">CSF55</strain>
    </source>
</reference>
<evidence type="ECO:0000313" key="2">
    <source>
        <dbReference type="Proteomes" id="UP000030755"/>
    </source>
</evidence>
<dbReference type="HOGENOM" id="CLU_1042637_0_0_1"/>